<feature type="region of interest" description="Disordered" evidence="1">
    <location>
        <begin position="1"/>
        <end position="85"/>
    </location>
</feature>
<feature type="compositionally biased region" description="Basic and acidic residues" evidence="1">
    <location>
        <begin position="620"/>
        <end position="632"/>
    </location>
</feature>
<feature type="compositionally biased region" description="Basic and acidic residues" evidence="1">
    <location>
        <begin position="1283"/>
        <end position="1295"/>
    </location>
</feature>
<feature type="region of interest" description="Disordered" evidence="1">
    <location>
        <begin position="1283"/>
        <end position="1302"/>
    </location>
</feature>
<feature type="compositionally biased region" description="Basic and acidic residues" evidence="1">
    <location>
        <begin position="747"/>
        <end position="758"/>
    </location>
</feature>
<name>A0A0K6FZ52_9AGAM</name>
<evidence type="ECO:0000313" key="3">
    <source>
        <dbReference type="Proteomes" id="UP000044841"/>
    </source>
</evidence>
<feature type="compositionally biased region" description="Low complexity" evidence="1">
    <location>
        <begin position="176"/>
        <end position="190"/>
    </location>
</feature>
<feature type="compositionally biased region" description="Low complexity" evidence="1">
    <location>
        <begin position="299"/>
        <end position="328"/>
    </location>
</feature>
<feature type="region of interest" description="Disordered" evidence="1">
    <location>
        <begin position="946"/>
        <end position="1106"/>
    </location>
</feature>
<feature type="compositionally biased region" description="Basic residues" evidence="1">
    <location>
        <begin position="495"/>
        <end position="510"/>
    </location>
</feature>
<feature type="compositionally biased region" description="Low complexity" evidence="1">
    <location>
        <begin position="465"/>
        <end position="489"/>
    </location>
</feature>
<feature type="compositionally biased region" description="Low complexity" evidence="1">
    <location>
        <begin position="770"/>
        <end position="793"/>
    </location>
</feature>
<sequence>MAKRRTREDDSLLMPPPAPSGRVLHPQDGGHEPSKRLAPTSSPSLPQPPVASVPRPAFGRHNSVGARRRSALDNIGYVPEDIPTPRITRPLTIAVRTGKRQRGLKVFDTAATSPVRPAKPAIQPAASPSKHGTPSKHPAEPEDDNDYIVDSSDDEGPVRFNLPPEDAPRSSKIQRTSTSNPSVNPTPSTSRLGPGATPARRKALVARLGITPARIVATSHPKPTTTAQISTSPIRFDLSTTKSRPVFRSKLSASEASPFVSSPHRARIVPTRAKPADGPTRIAELKTTGPTPLSTVTKRSFSSSGARQGSSLAAAARAPSPTPAGTGTKRAPGSKSASPGAPGPKRPRVATPSPPAAEEIIIVSSDDEEPPDERRPSPSPSLGDYRPTPARSRRSSSASSDVVLVEPPAAEQDAPRRESPREEAPAQDPPRETTPEPAPPPEEAPKRPSVPKDVPRPDSPPTPSPSRHSSSSSGRAKASAKSVEVVESSDSLRPFRGRRVVPGRGRRKRVSQREPQSPEPESETSPQEEEALPPRPTDRSPPQPEPSPSEPSNPHPSRRQGSTETLPPKREESAPRITPMPPRWTGTPLFRPSTIASGLTPLRDSPDRSFRPTPGPSKPRNPEPTKSPEIDRVSLLGDDPLQAMYDSSPRPMFGPPQYCVMGPPQPPRAFPSQSPGPSTIFSYSRLSVVSSVPPPTINSLLPPPAHNRVQRRRMDCVLLPRASKATRRALQREYQKKTPGLTITIPPKKDKGKAKDPSEYPPSPSPSPSPSASSGASFESEAPSSPEPTTGPARKTQPVKCVVIDPQLALRSNYDSLPPEIDGSPDRYCHCCRTRSGVGKLKMRCVSMSYRRRRGVVGNGPHECGLFWCQKCVAKHDMPFNPMSDNFKCPFCSGRCECDVCRRDRGQEKLGRGTIKYVIAKPGKPGKPGKRTLDAFVKDRIALGANKPGNATAGPSNPAGSSDPVAESSNPAVAGPSNPVVAVEPSITTAPEPEPEGSETTGPGPEPEPESAPAPSPALPPATEKTTPVERGPTTWHGRHTPPPLRRRCASGGHTLSTEAHIFIPRRPRESEIEPVPEEDENENVEGEEDEEKESGLGDRHRVFEGDYSAVGEPSLLGADSGAFEFEHGSGTLGHAAEDTGVTRAGAEPEHLGREVITGDSVVEGGGEPPTAHIPTDEEARNSLELLGGILAYPPSESSQGSQPDAPVEIHTAPLETVTHTITGTLDDHGPISTLEIPAASALADASSEISHDALAKIFDESVQGFAESEAEHDYGPTARHTSEIDELQSTREIGEPQPPTPDLDEIRAALGLGDTTNHEGPISEFGQLHPEGTFETVPRISMGGGSGGLTYGSLQDISLFNAVMDCSDETRDIALSSSQTEPPFIVCGSLLDQIYSYPFDLERLAIPELEDSESEHEPDLIPNTDPESSKSTILGTPSPQLEPDTEPNSANFQNLFDTNKSPFILSADAKQVHMRKFLRSHFAQRVEPETRTTRSQTRKSVMERGKFLRSKRCYGVAL</sequence>
<feature type="compositionally biased region" description="Acidic residues" evidence="1">
    <location>
        <begin position="141"/>
        <end position="155"/>
    </location>
</feature>
<evidence type="ECO:0000313" key="2">
    <source>
        <dbReference type="EMBL" id="CUA71373.1"/>
    </source>
</evidence>
<feature type="compositionally biased region" description="Basic and acidic residues" evidence="1">
    <location>
        <begin position="1094"/>
        <end position="1105"/>
    </location>
</feature>
<protein>
    <submittedName>
        <fullName evidence="2">Mucin-2</fullName>
    </submittedName>
</protein>
<feature type="region of interest" description="Disordered" evidence="1">
    <location>
        <begin position="722"/>
        <end position="798"/>
    </location>
</feature>
<gene>
    <name evidence="2" type="ORF">RSOLAG22IIIB_04588</name>
</gene>
<feature type="compositionally biased region" description="Basic and acidic residues" evidence="1">
    <location>
        <begin position="1"/>
        <end position="10"/>
    </location>
</feature>
<reference evidence="2 3" key="1">
    <citation type="submission" date="2015-07" db="EMBL/GenBank/DDBJ databases">
        <authorList>
            <person name="Noorani M."/>
        </authorList>
    </citation>
    <scope>NUCLEOTIDE SEQUENCE [LARGE SCALE GENOMIC DNA]</scope>
    <source>
        <strain evidence="2">BBA 69670</strain>
    </source>
</reference>
<keyword evidence="3" id="KW-1185">Reference proteome</keyword>
<evidence type="ECO:0000256" key="1">
    <source>
        <dbReference type="SAM" id="MobiDB-lite"/>
    </source>
</evidence>
<accession>A0A0K6FZ52</accession>
<dbReference type="Proteomes" id="UP000044841">
    <property type="component" value="Unassembled WGS sequence"/>
</dbReference>
<organism evidence="2 3">
    <name type="scientific">Rhizoctonia solani</name>
    <dbReference type="NCBI Taxonomy" id="456999"/>
    <lineage>
        <taxon>Eukaryota</taxon>
        <taxon>Fungi</taxon>
        <taxon>Dikarya</taxon>
        <taxon>Basidiomycota</taxon>
        <taxon>Agaricomycotina</taxon>
        <taxon>Agaricomycetes</taxon>
        <taxon>Cantharellales</taxon>
        <taxon>Ceratobasidiaceae</taxon>
        <taxon>Rhizoctonia</taxon>
    </lineage>
</organism>
<feature type="compositionally biased region" description="Polar residues" evidence="1">
    <location>
        <begin position="288"/>
        <end position="298"/>
    </location>
</feature>
<feature type="compositionally biased region" description="Basic and acidic residues" evidence="1">
    <location>
        <begin position="413"/>
        <end position="434"/>
    </location>
</feature>
<feature type="compositionally biased region" description="Acidic residues" evidence="1">
    <location>
        <begin position="520"/>
        <end position="531"/>
    </location>
</feature>
<feature type="compositionally biased region" description="Pro residues" evidence="1">
    <location>
        <begin position="759"/>
        <end position="769"/>
    </location>
</feature>
<feature type="compositionally biased region" description="Polar residues" evidence="1">
    <location>
        <begin position="1426"/>
        <end position="1440"/>
    </location>
</feature>
<feature type="region of interest" description="Disordered" evidence="1">
    <location>
        <begin position="249"/>
        <end position="677"/>
    </location>
</feature>
<feature type="compositionally biased region" description="Basic residues" evidence="1">
    <location>
        <begin position="1037"/>
        <end position="1049"/>
    </location>
</feature>
<dbReference type="EMBL" id="CYGV01001234">
    <property type="protein sequence ID" value="CUA71373.1"/>
    <property type="molecule type" value="Genomic_DNA"/>
</dbReference>
<proteinExistence type="predicted"/>
<feature type="compositionally biased region" description="Pro residues" evidence="1">
    <location>
        <begin position="1004"/>
        <end position="1020"/>
    </location>
</feature>
<feature type="compositionally biased region" description="Acidic residues" evidence="1">
    <location>
        <begin position="1073"/>
        <end position="1093"/>
    </location>
</feature>
<feature type="compositionally biased region" description="Pro residues" evidence="1">
    <location>
        <begin position="533"/>
        <end position="554"/>
    </location>
</feature>
<feature type="region of interest" description="Disordered" evidence="1">
    <location>
        <begin position="98"/>
        <end position="200"/>
    </location>
</feature>
<feature type="region of interest" description="Disordered" evidence="1">
    <location>
        <begin position="1412"/>
        <end position="1450"/>
    </location>
</feature>